<dbReference type="AlphaFoldDB" id="A0A0S4LHD8"/>
<dbReference type="InterPro" id="IPR019619">
    <property type="entry name" value="DUF2490"/>
</dbReference>
<evidence type="ECO:0008006" key="3">
    <source>
        <dbReference type="Google" id="ProtNLM"/>
    </source>
</evidence>
<dbReference type="STRING" id="1742973.COMA2_220026"/>
<evidence type="ECO:0000313" key="1">
    <source>
        <dbReference type="EMBL" id="CUS36318.1"/>
    </source>
</evidence>
<keyword evidence="2" id="KW-1185">Reference proteome</keyword>
<dbReference type="EMBL" id="CZPZ01000015">
    <property type="protein sequence ID" value="CUS36318.1"/>
    <property type="molecule type" value="Genomic_DNA"/>
</dbReference>
<name>A0A0S4LHD8_9BACT</name>
<dbReference type="Proteomes" id="UP000198736">
    <property type="component" value="Unassembled WGS sequence"/>
</dbReference>
<sequence length="253" mass="29571">MQRATANKRMRKWGRRIAIVTIAWSLLIGGETFAQSTSTFNQDFRLWAPVFLTVKLPSSFLAYMEVNTRFADLDDAGHIDQLLLRPALGYQLTDNLSIWQGYAWVGNFNQPHTPPQSSFFEESRIYQQINYASKFESFRILSRFRLEERWIEHADGTALRFRLMLRGVYPLPFAPEWALATYDEIFVNLNTVGTRGPEAGFDQNRFFLGINRTFSKYFNMDFGYQNQLLNSRSIPDLANQMNHVILFQFYINL</sequence>
<protein>
    <recommendedName>
        <fullName evidence="3">DUF2490 domain-containing protein</fullName>
    </recommendedName>
</protein>
<dbReference type="OrthoDB" id="5381041at2"/>
<gene>
    <name evidence="1" type="ORF">COMA2_220026</name>
</gene>
<dbReference type="Pfam" id="PF10677">
    <property type="entry name" value="DUF2490"/>
    <property type="match status" value="1"/>
</dbReference>
<evidence type="ECO:0000313" key="2">
    <source>
        <dbReference type="Proteomes" id="UP000198736"/>
    </source>
</evidence>
<dbReference type="RefSeq" id="WP_090897877.1">
    <property type="nucleotide sequence ID" value="NZ_CZPZ01000015.1"/>
</dbReference>
<organism evidence="1 2">
    <name type="scientific">Candidatus Nitrospira nitrificans</name>
    <dbReference type="NCBI Taxonomy" id="1742973"/>
    <lineage>
        <taxon>Bacteria</taxon>
        <taxon>Pseudomonadati</taxon>
        <taxon>Nitrospirota</taxon>
        <taxon>Nitrospiria</taxon>
        <taxon>Nitrospirales</taxon>
        <taxon>Nitrospiraceae</taxon>
        <taxon>Nitrospira</taxon>
    </lineage>
</organism>
<accession>A0A0S4LHD8</accession>
<proteinExistence type="predicted"/>
<reference evidence="2" key="1">
    <citation type="submission" date="2015-10" db="EMBL/GenBank/DDBJ databases">
        <authorList>
            <person name="Luecker S."/>
            <person name="Luecker S."/>
        </authorList>
    </citation>
    <scope>NUCLEOTIDE SEQUENCE [LARGE SCALE GENOMIC DNA]</scope>
</reference>